<proteinExistence type="predicted"/>
<reference evidence="1" key="1">
    <citation type="submission" date="2014-09" db="EMBL/GenBank/DDBJ databases">
        <authorList>
            <person name="Magalhaes I.L.F."/>
            <person name="Oliveira U."/>
            <person name="Santos F.R."/>
            <person name="Vidigal T.H.D.A."/>
            <person name="Brescovit A.D."/>
            <person name="Santos A.J."/>
        </authorList>
    </citation>
    <scope>NUCLEOTIDE SEQUENCE</scope>
    <source>
        <tissue evidence="1">Shoot tissue taken approximately 20 cm above the soil surface</tissue>
    </source>
</reference>
<sequence>MDDLKSLQFVISGINAYAEVKACISAYSTLLIGTDCAVISQLLISDEHHFECALAVIAY</sequence>
<protein>
    <submittedName>
        <fullName evidence="1">Uncharacterized protein</fullName>
    </submittedName>
</protein>
<dbReference type="AlphaFoldDB" id="A0A0A9EIQ2"/>
<organism evidence="1">
    <name type="scientific">Arundo donax</name>
    <name type="common">Giant reed</name>
    <name type="synonym">Donax arundinaceus</name>
    <dbReference type="NCBI Taxonomy" id="35708"/>
    <lineage>
        <taxon>Eukaryota</taxon>
        <taxon>Viridiplantae</taxon>
        <taxon>Streptophyta</taxon>
        <taxon>Embryophyta</taxon>
        <taxon>Tracheophyta</taxon>
        <taxon>Spermatophyta</taxon>
        <taxon>Magnoliopsida</taxon>
        <taxon>Liliopsida</taxon>
        <taxon>Poales</taxon>
        <taxon>Poaceae</taxon>
        <taxon>PACMAD clade</taxon>
        <taxon>Arundinoideae</taxon>
        <taxon>Arundineae</taxon>
        <taxon>Arundo</taxon>
    </lineage>
</organism>
<name>A0A0A9EIQ2_ARUDO</name>
<dbReference type="EMBL" id="GBRH01197929">
    <property type="protein sequence ID" value="JAD99966.1"/>
    <property type="molecule type" value="Transcribed_RNA"/>
</dbReference>
<evidence type="ECO:0000313" key="1">
    <source>
        <dbReference type="EMBL" id="JAD99966.1"/>
    </source>
</evidence>
<reference evidence="1" key="2">
    <citation type="journal article" date="2015" name="Data Brief">
        <title>Shoot transcriptome of the giant reed, Arundo donax.</title>
        <authorList>
            <person name="Barrero R.A."/>
            <person name="Guerrero F.D."/>
            <person name="Moolhuijzen P."/>
            <person name="Goolsby J.A."/>
            <person name="Tidwell J."/>
            <person name="Bellgard S.E."/>
            <person name="Bellgard M.I."/>
        </authorList>
    </citation>
    <scope>NUCLEOTIDE SEQUENCE</scope>
    <source>
        <tissue evidence="1">Shoot tissue taken approximately 20 cm above the soil surface</tissue>
    </source>
</reference>
<accession>A0A0A9EIQ2</accession>